<keyword evidence="2" id="KW-1185">Reference proteome</keyword>
<dbReference type="SUPFAM" id="SSF82185">
    <property type="entry name" value="Histone H3 K4-specific methyltransferase SET7/9 N-terminal domain"/>
    <property type="match status" value="1"/>
</dbReference>
<gene>
    <name evidence="1" type="ORF">OM075_11450</name>
</gene>
<accession>A0AAE3M4U7</accession>
<name>A0AAE3M4U7_9BACT</name>
<organism evidence="1 2">
    <name type="scientific">Plebeiibacterium sediminum</name>
    <dbReference type="NCBI Taxonomy" id="2992112"/>
    <lineage>
        <taxon>Bacteria</taxon>
        <taxon>Pseudomonadati</taxon>
        <taxon>Bacteroidota</taxon>
        <taxon>Bacteroidia</taxon>
        <taxon>Marinilabiliales</taxon>
        <taxon>Marinilabiliaceae</taxon>
        <taxon>Plebeiibacterium</taxon>
    </lineage>
</organism>
<evidence type="ECO:0000313" key="2">
    <source>
        <dbReference type="Proteomes" id="UP001209229"/>
    </source>
</evidence>
<dbReference type="RefSeq" id="WP_301190653.1">
    <property type="nucleotide sequence ID" value="NZ_JAPDPJ010000024.1"/>
</dbReference>
<comment type="caution">
    <text evidence="1">The sequence shown here is derived from an EMBL/GenBank/DDBJ whole genome shotgun (WGS) entry which is preliminary data.</text>
</comment>
<dbReference type="Gene3D" id="3.90.930.1">
    <property type="match status" value="1"/>
</dbReference>
<proteinExistence type="predicted"/>
<reference evidence="1" key="1">
    <citation type="submission" date="2022-10" db="EMBL/GenBank/DDBJ databases">
        <authorList>
            <person name="Yu W.X."/>
        </authorList>
    </citation>
    <scope>NUCLEOTIDE SEQUENCE</scope>
    <source>
        <strain evidence="1">AAT</strain>
    </source>
</reference>
<dbReference type="Proteomes" id="UP001209229">
    <property type="component" value="Unassembled WGS sequence"/>
</dbReference>
<dbReference type="AlphaFoldDB" id="A0AAE3M4U7"/>
<protein>
    <submittedName>
        <fullName evidence="1">Uncharacterized protein</fullName>
    </submittedName>
</protein>
<dbReference type="EMBL" id="JAPDPJ010000024">
    <property type="protein sequence ID" value="MCW3787088.1"/>
    <property type="molecule type" value="Genomic_DNA"/>
</dbReference>
<evidence type="ECO:0000313" key="1">
    <source>
        <dbReference type="EMBL" id="MCW3787088.1"/>
    </source>
</evidence>
<sequence>MRVIIIIIVLFNGLFVYSQNDTIYLEKDHLILGNQKFNQKNNTGQKEGRWLLYSLNDNQSITIIDWDSDLWSGTETIIDEYRALEHKEYNGMRTMIVEEVDSSRYFIKATYHIINSKIPGCCYCIKATGEYCKNNKIGTWTYFHENGVVSRKITYEKGLPAQSFNMYRNDKSLMMSFEKLTEGIWNVCRYSEGGQLINEELQNIEGFVSIY</sequence>